<sequence length="257" mass="28197">LQTSPQPSGSRNYKGILSGFGVTLLDGGLHGLGLSKFGLCEVFIIRYAELLGQEKVYRWRTSLYLTASASAESFAHRAPAPMEAVKVRVQTQPGYGRTLRAAAPRTGDEEGLWAFYTGVAPLWMTQIPYTMMKSACFERTVEALYQYAMPKPRSQCTKAEQLAMTFVAGYVAGIFCAVVSHLADAVVSILNKEKGSTALGVLCKLGFGGVWKGLFARIIMTGTLTAPQWFVYDSVKVYFKLPRLPVTQALESLKEQK</sequence>
<keyword evidence="5" id="KW-0677">Repeat</keyword>
<dbReference type="PANTHER" id="PTHR45671:SF8">
    <property type="entry name" value="SOLUTE CARRIER FAMILY 25 MEMBER 3"/>
    <property type="match status" value="1"/>
</dbReference>
<comment type="function">
    <text evidence="14">Inorganic ion transporter that transports phosphate or copper ions across the mitochondrial inner membrane into the matrix compartment. Mediates proton-coupled symport of phosphate ions necessary for mitochondrial oxidative phosphorylation of ADP to ATP. Transports copper ions probably in the form of anionic copper(I) complexes to maintain mitochondrial matrix copper pool and to supply copper for cytochrome C oxidase complex assembly. May also play a role in regulation of the mitochondrial permeability transition pore (mPTP).</text>
</comment>
<dbReference type="InParanoid" id="A0A671E958"/>
<comment type="catalytic activity">
    <reaction evidence="15">
        <text>phosphate(in) + H(+)(in) = phosphate(out) + H(+)(out)</text>
        <dbReference type="Rhea" id="RHEA:29939"/>
        <dbReference type="ChEBI" id="CHEBI:15378"/>
        <dbReference type="ChEBI" id="CHEBI:43474"/>
    </reaction>
    <physiologicalReaction direction="right-to-left" evidence="15">
        <dbReference type="Rhea" id="RHEA:29941"/>
    </physiologicalReaction>
</comment>
<dbReference type="GO" id="GO:1990547">
    <property type="term" value="P:mitochondrial phosphate ion transmembrane transport"/>
    <property type="evidence" value="ECO:0007669"/>
    <property type="project" value="InterPro"/>
</dbReference>
<comment type="subunit">
    <text evidence="10">Interacts with PPIF; the interaction is impaired by CsA.</text>
</comment>
<reference evidence="18 19" key="2">
    <citation type="journal article" date="2018" name="Annu Rev Anim Biosci">
        <title>Bat Biology, Genomes, and the Bat1K Project: To Generate Chromosome-Level Genomes for All Living Bat Species.</title>
        <authorList>
            <person name="Teeling E.C."/>
            <person name="Vernes S.C."/>
            <person name="Davalos L.M."/>
            <person name="Ray D.A."/>
            <person name="Gilbert M.T.P."/>
            <person name="Myers E."/>
        </authorList>
    </citation>
    <scope>NUCLEOTIDE SEQUENCE</scope>
</reference>
<evidence type="ECO:0000313" key="19">
    <source>
        <dbReference type="Proteomes" id="UP000472240"/>
    </source>
</evidence>
<dbReference type="Proteomes" id="UP000472240">
    <property type="component" value="Chromosome 9"/>
</dbReference>
<dbReference type="GO" id="GO:0005743">
    <property type="term" value="C:mitochondrial inner membrane"/>
    <property type="evidence" value="ECO:0007669"/>
    <property type="project" value="UniProtKB-SubCell"/>
</dbReference>
<evidence type="ECO:0000256" key="14">
    <source>
        <dbReference type="ARBA" id="ARBA00045773"/>
    </source>
</evidence>
<dbReference type="AlphaFoldDB" id="A0A671E958"/>
<evidence type="ECO:0000256" key="7">
    <source>
        <dbReference type="ARBA" id="ARBA00022989"/>
    </source>
</evidence>
<evidence type="ECO:0000256" key="1">
    <source>
        <dbReference type="ARBA" id="ARBA00004448"/>
    </source>
</evidence>
<comment type="similarity">
    <text evidence="2 17">Belongs to the mitochondrial carrier (TC 2.A.29) family.</text>
</comment>
<evidence type="ECO:0000256" key="2">
    <source>
        <dbReference type="ARBA" id="ARBA00006375"/>
    </source>
</evidence>
<evidence type="ECO:0000256" key="16">
    <source>
        <dbReference type="PROSITE-ProRule" id="PRU00282"/>
    </source>
</evidence>
<dbReference type="Gene3D" id="1.50.40.10">
    <property type="entry name" value="Mitochondrial carrier domain"/>
    <property type="match status" value="1"/>
</dbReference>
<organism evidence="18 19">
    <name type="scientific">Rhinolophus ferrumequinum</name>
    <name type="common">Greater horseshoe bat</name>
    <dbReference type="NCBI Taxonomy" id="59479"/>
    <lineage>
        <taxon>Eukaryota</taxon>
        <taxon>Metazoa</taxon>
        <taxon>Chordata</taxon>
        <taxon>Craniata</taxon>
        <taxon>Vertebrata</taxon>
        <taxon>Euteleostomi</taxon>
        <taxon>Mammalia</taxon>
        <taxon>Eutheria</taxon>
        <taxon>Laurasiatheria</taxon>
        <taxon>Chiroptera</taxon>
        <taxon>Yinpterochiroptera</taxon>
        <taxon>Rhinolophoidea</taxon>
        <taxon>Rhinolophidae</taxon>
        <taxon>Rhinolophinae</taxon>
        <taxon>Rhinolophus</taxon>
    </lineage>
</organism>
<evidence type="ECO:0000256" key="5">
    <source>
        <dbReference type="ARBA" id="ARBA00022737"/>
    </source>
</evidence>
<evidence type="ECO:0000256" key="17">
    <source>
        <dbReference type="RuleBase" id="RU000488"/>
    </source>
</evidence>
<evidence type="ECO:0000256" key="15">
    <source>
        <dbReference type="ARBA" id="ARBA00049011"/>
    </source>
</evidence>
<evidence type="ECO:0000256" key="3">
    <source>
        <dbReference type="ARBA" id="ARBA00022448"/>
    </source>
</evidence>
<proteinExistence type="inferred from homology"/>
<dbReference type="Ensembl" id="ENSRFET00010007757.1">
    <property type="protein sequence ID" value="ENSRFEP00010007087.1"/>
    <property type="gene ID" value="ENSRFEG00010004783.1"/>
</dbReference>
<evidence type="ECO:0000256" key="9">
    <source>
        <dbReference type="ARBA" id="ARBA00023136"/>
    </source>
</evidence>
<reference evidence="19" key="3">
    <citation type="submission" date="2018-12" db="EMBL/GenBank/DDBJ databases">
        <title>G10K-VGP greater horseshoe bat female genome, primary haplotype.</title>
        <authorList>
            <person name="Teeling E."/>
            <person name="Myers G."/>
            <person name="Vernes S."/>
            <person name="Pippel M."/>
            <person name="Winkler S."/>
            <person name="Fedrigo O."/>
            <person name="Rhie A."/>
            <person name="Koren S."/>
            <person name="Phillippy A."/>
            <person name="Lewin H."/>
            <person name="Damas J."/>
            <person name="Howe K."/>
            <person name="Mountcastle J."/>
            <person name="Jarvis E.D."/>
        </authorList>
    </citation>
    <scope>NUCLEOTIDE SEQUENCE [LARGE SCALE GENOMIC DNA]</scope>
</reference>
<evidence type="ECO:0000256" key="6">
    <source>
        <dbReference type="ARBA" id="ARBA00022792"/>
    </source>
</evidence>
<feature type="repeat" description="Solcar" evidence="16">
    <location>
        <begin position="59"/>
        <end position="143"/>
    </location>
</feature>
<dbReference type="PROSITE" id="PS50920">
    <property type="entry name" value="SOLCAR"/>
    <property type="match status" value="2"/>
</dbReference>
<reference evidence="18" key="4">
    <citation type="submission" date="2025-08" db="UniProtKB">
        <authorList>
            <consortium name="Ensembl"/>
        </authorList>
    </citation>
    <scope>IDENTIFICATION</scope>
</reference>
<dbReference type="SUPFAM" id="SSF103506">
    <property type="entry name" value="Mitochondrial carrier"/>
    <property type="match status" value="1"/>
</dbReference>
<reference evidence="18" key="5">
    <citation type="submission" date="2025-09" db="UniProtKB">
        <authorList>
            <consortium name="Ensembl"/>
        </authorList>
    </citation>
    <scope>IDENTIFICATION</scope>
</reference>
<dbReference type="InterPro" id="IPR044677">
    <property type="entry name" value="SLC25A3/Pic2/Mir1-like"/>
</dbReference>
<dbReference type="GO" id="GO:0005315">
    <property type="term" value="F:phosphate transmembrane transporter activity"/>
    <property type="evidence" value="ECO:0007669"/>
    <property type="project" value="InterPro"/>
</dbReference>
<dbReference type="InterPro" id="IPR018108">
    <property type="entry name" value="MCP_transmembrane"/>
</dbReference>
<keyword evidence="9 16" id="KW-0472">Membrane</keyword>
<evidence type="ECO:0000256" key="12">
    <source>
        <dbReference type="ARBA" id="ARBA00031327"/>
    </source>
</evidence>
<evidence type="ECO:0000256" key="13">
    <source>
        <dbReference type="ARBA" id="ARBA00035382"/>
    </source>
</evidence>
<reference evidence="18 19" key="1">
    <citation type="journal article" date="2015" name="Annu Rev Anim Biosci">
        <title>The Genome 10K Project: a way forward.</title>
        <authorList>
            <person name="Koepfli K.P."/>
            <person name="Paten B."/>
            <person name="O'Brien S.J."/>
            <person name="Koepfli K.P."/>
            <person name="Paten B."/>
            <person name="Antunes A."/>
            <person name="Belov K."/>
            <person name="Bustamante C."/>
            <person name="Castoe T.A."/>
            <person name="Clawson H."/>
            <person name="Crawford A.J."/>
            <person name="Diekhans M."/>
            <person name="Distel D."/>
            <person name="Durbin R."/>
            <person name="Earl D."/>
            <person name="Fujita M.K."/>
            <person name="Gamble T."/>
            <person name="Georges A."/>
            <person name="Gemmell N."/>
            <person name="Gilbert M.T."/>
            <person name="Graves J.M."/>
            <person name="Green R.E."/>
            <person name="Hickey G."/>
            <person name="Jarvis E.D."/>
            <person name="Johnson W."/>
            <person name="Komissarov A."/>
            <person name="Korf I."/>
            <person name="Kuhn R."/>
            <person name="Larkin D.M."/>
            <person name="Lewin H."/>
            <person name="Lopez J.V."/>
            <person name="Ma J."/>
            <person name="Marques-Bonet T."/>
            <person name="Miller W."/>
            <person name="Murphy R."/>
            <person name="Pevzner P."/>
            <person name="Shapiro B."/>
            <person name="Steiner C."/>
            <person name="Tamazian G."/>
            <person name="Venkatesh B."/>
            <person name="Wang J."/>
            <person name="Wayne R."/>
            <person name="Wiley E."/>
            <person name="Yang H."/>
            <person name="Zhang G."/>
            <person name="Haussler D."/>
            <person name="Ryder O."/>
            <person name="O'Brien S.J."/>
        </authorList>
    </citation>
    <scope>NUCLEOTIDE SEQUENCE</scope>
</reference>
<protein>
    <recommendedName>
        <fullName evidence="11">Solute carrier family 25 member 3</fullName>
    </recommendedName>
    <alternativeName>
        <fullName evidence="13">Phosphate carrier protein, mitochondrial</fullName>
    </alternativeName>
    <alternativeName>
        <fullName evidence="12">Phosphate transport protein</fullName>
    </alternativeName>
</protein>
<keyword evidence="8" id="KW-0496">Mitochondrion</keyword>
<dbReference type="PANTHER" id="PTHR45671">
    <property type="entry name" value="SOLUTE CARRIER FAMILY 25 (MITOCHONDRIAL CARRIER PHOSPHATE CARRIER), MEMBER 3, LIKE-RELATED-RELATED"/>
    <property type="match status" value="1"/>
</dbReference>
<evidence type="ECO:0000256" key="11">
    <source>
        <dbReference type="ARBA" id="ARBA00024242"/>
    </source>
</evidence>
<comment type="subcellular location">
    <subcellularLocation>
        <location evidence="1">Mitochondrion inner membrane</location>
        <topology evidence="1">Multi-pass membrane protein</topology>
    </subcellularLocation>
</comment>
<dbReference type="Pfam" id="PF00153">
    <property type="entry name" value="Mito_carr"/>
    <property type="match status" value="1"/>
</dbReference>
<keyword evidence="6" id="KW-0999">Mitochondrion inner membrane</keyword>
<accession>A0A671E958</accession>
<keyword evidence="7" id="KW-1133">Transmembrane helix</keyword>
<keyword evidence="19" id="KW-1185">Reference proteome</keyword>
<evidence type="ECO:0000313" key="18">
    <source>
        <dbReference type="Ensembl" id="ENSRFEP00010007087.1"/>
    </source>
</evidence>
<evidence type="ECO:0000256" key="4">
    <source>
        <dbReference type="ARBA" id="ARBA00022692"/>
    </source>
</evidence>
<dbReference type="FunCoup" id="A0A671E958">
    <property type="interactions" value="2434"/>
</dbReference>
<feature type="repeat" description="Solcar" evidence="16">
    <location>
        <begin position="160"/>
        <end position="238"/>
    </location>
</feature>
<dbReference type="GeneTree" id="ENSGT00390000008708"/>
<dbReference type="FunFam" id="1.50.40.10:FF:000046">
    <property type="entry name" value="Phosphate carrier protein, mitochondrial"/>
    <property type="match status" value="1"/>
</dbReference>
<keyword evidence="4 16" id="KW-0812">Transmembrane</keyword>
<evidence type="ECO:0000256" key="10">
    <source>
        <dbReference type="ARBA" id="ARBA00024212"/>
    </source>
</evidence>
<dbReference type="OMA" id="RKAMPHM"/>
<dbReference type="InterPro" id="IPR023395">
    <property type="entry name" value="MCP_dom_sf"/>
</dbReference>
<evidence type="ECO:0000256" key="8">
    <source>
        <dbReference type="ARBA" id="ARBA00023128"/>
    </source>
</evidence>
<name>A0A671E958_RHIFE</name>
<keyword evidence="3 17" id="KW-0813">Transport</keyword>